<dbReference type="SUPFAM" id="SSF52172">
    <property type="entry name" value="CheY-like"/>
    <property type="match status" value="1"/>
</dbReference>
<reference evidence="4 5" key="1">
    <citation type="submission" date="2024-09" db="EMBL/GenBank/DDBJ databases">
        <title>Laminarin stimulates single cell rates of sulfate reduction while oxygen inhibits transcriptomic activity in coastal marine sediment.</title>
        <authorList>
            <person name="Lindsay M."/>
            <person name="Orcutt B."/>
            <person name="Emerson D."/>
            <person name="Stepanauskas R."/>
            <person name="D'Angelo T."/>
        </authorList>
    </citation>
    <scope>NUCLEOTIDE SEQUENCE [LARGE SCALE GENOMIC DNA]</scope>
    <source>
        <strain evidence="4">SAG AM-311-K15</strain>
    </source>
</reference>
<evidence type="ECO:0000259" key="3">
    <source>
        <dbReference type="PROSITE" id="PS50110"/>
    </source>
</evidence>
<dbReference type="PANTHER" id="PTHR44591">
    <property type="entry name" value="STRESS RESPONSE REGULATOR PROTEIN 1"/>
    <property type="match status" value="1"/>
</dbReference>
<dbReference type="EMBL" id="JBHPBY010000146">
    <property type="protein sequence ID" value="MFC1851038.1"/>
    <property type="molecule type" value="Genomic_DNA"/>
</dbReference>
<dbReference type="Pfam" id="PF00072">
    <property type="entry name" value="Response_reg"/>
    <property type="match status" value="1"/>
</dbReference>
<proteinExistence type="predicted"/>
<sequence length="302" mass="34671">MERKAILVVDDEELIRESLVEFFEDDFDVEGAGSGEEALEILERRNFDLVISDIRMPGIDGFEVIRVIREKYPRTKTALITAYDVDDYIKLAKEKQITNIIVKETPFNFDELGQTSHNLLTGEFFGIHRYLDYDAKIEQLTIQETEAIQLTIGKIVDFFRGITNDEEIFEVCDLILDELLHNAIVHAPRDQDGKPKYDRTAQVVLADEEIVHVAFGYDQRKLGFAVIDNYGTLENSTVLDLLDRHISGSGTRDYQGRGLFISRSLTDRFIINIHRGVKTEIICLIYFTGDHDYVKPLCINEI</sequence>
<accession>A0ABV6YY90</accession>
<feature type="domain" description="Response regulatory" evidence="3">
    <location>
        <begin position="5"/>
        <end position="120"/>
    </location>
</feature>
<keyword evidence="5" id="KW-1185">Reference proteome</keyword>
<dbReference type="Gene3D" id="3.40.50.2300">
    <property type="match status" value="1"/>
</dbReference>
<evidence type="ECO:0000256" key="2">
    <source>
        <dbReference type="PROSITE-ProRule" id="PRU00169"/>
    </source>
</evidence>
<feature type="modified residue" description="4-aspartylphosphate" evidence="2">
    <location>
        <position position="53"/>
    </location>
</feature>
<dbReference type="Gene3D" id="3.30.565.10">
    <property type="entry name" value="Histidine kinase-like ATPase, C-terminal domain"/>
    <property type="match status" value="1"/>
</dbReference>
<dbReference type="InterPro" id="IPR011006">
    <property type="entry name" value="CheY-like_superfamily"/>
</dbReference>
<dbReference type="InterPro" id="IPR050595">
    <property type="entry name" value="Bact_response_regulator"/>
</dbReference>
<keyword evidence="1 2" id="KW-0597">Phosphoprotein</keyword>
<evidence type="ECO:0000313" key="5">
    <source>
        <dbReference type="Proteomes" id="UP001594351"/>
    </source>
</evidence>
<name>A0ABV6YY90_UNCC1</name>
<comment type="caution">
    <text evidence="4">The sequence shown here is derived from an EMBL/GenBank/DDBJ whole genome shotgun (WGS) entry which is preliminary data.</text>
</comment>
<dbReference type="PROSITE" id="PS50110">
    <property type="entry name" value="RESPONSE_REGULATORY"/>
    <property type="match status" value="1"/>
</dbReference>
<organism evidence="4 5">
    <name type="scientific">candidate division CSSED10-310 bacterium</name>
    <dbReference type="NCBI Taxonomy" id="2855610"/>
    <lineage>
        <taxon>Bacteria</taxon>
        <taxon>Bacteria division CSSED10-310</taxon>
    </lineage>
</organism>
<evidence type="ECO:0000313" key="4">
    <source>
        <dbReference type="EMBL" id="MFC1851038.1"/>
    </source>
</evidence>
<gene>
    <name evidence="4" type="ORF">ACFL27_12665</name>
</gene>
<evidence type="ECO:0000256" key="1">
    <source>
        <dbReference type="ARBA" id="ARBA00022553"/>
    </source>
</evidence>
<protein>
    <submittedName>
        <fullName evidence="4">Response regulator</fullName>
    </submittedName>
</protein>
<dbReference type="CDD" id="cd17536">
    <property type="entry name" value="REC_YesN-like"/>
    <property type="match status" value="1"/>
</dbReference>
<dbReference type="PANTHER" id="PTHR44591:SF3">
    <property type="entry name" value="RESPONSE REGULATORY DOMAIN-CONTAINING PROTEIN"/>
    <property type="match status" value="1"/>
</dbReference>
<dbReference type="InterPro" id="IPR036890">
    <property type="entry name" value="HATPase_C_sf"/>
</dbReference>
<dbReference type="SMART" id="SM00448">
    <property type="entry name" value="REC"/>
    <property type="match status" value="1"/>
</dbReference>
<dbReference type="Proteomes" id="UP001594351">
    <property type="component" value="Unassembled WGS sequence"/>
</dbReference>
<dbReference type="InterPro" id="IPR001789">
    <property type="entry name" value="Sig_transdc_resp-reg_receiver"/>
</dbReference>